<dbReference type="EMBL" id="PXOT01000022">
    <property type="protein sequence ID" value="PSG91018.1"/>
    <property type="molecule type" value="Genomic_DNA"/>
</dbReference>
<evidence type="ECO:0000256" key="1">
    <source>
        <dbReference type="ARBA" id="ARBA00007435"/>
    </source>
</evidence>
<dbReference type="PANTHER" id="PTHR34477">
    <property type="entry name" value="UPF0213 PROTEIN YHBQ"/>
    <property type="match status" value="1"/>
</dbReference>
<dbReference type="PROSITE" id="PS50164">
    <property type="entry name" value="GIY_YIG"/>
    <property type="match status" value="1"/>
</dbReference>
<keyword evidence="3" id="KW-0255">Endonuclease</keyword>
<evidence type="ECO:0000313" key="4">
    <source>
        <dbReference type="Proteomes" id="UP000238430"/>
    </source>
</evidence>
<reference evidence="3 4" key="1">
    <citation type="submission" date="2018-03" db="EMBL/GenBank/DDBJ databases">
        <title>Mesoflavibacter sp. HG37 and Mesoflavibacter sp. HG96 sp.nov., two marine bacteria isolated from seawater of Western Pacific Ocean.</title>
        <authorList>
            <person name="Cheng H."/>
            <person name="Wu Y.-H."/>
            <person name="Guo L.-L."/>
            <person name="Xu X.-W."/>
        </authorList>
    </citation>
    <scope>NUCLEOTIDE SEQUENCE [LARGE SCALE GENOMIC DNA]</scope>
    <source>
        <strain evidence="3 4">KCTC 42117</strain>
    </source>
</reference>
<feature type="domain" description="GIY-YIG" evidence="2">
    <location>
        <begin position="2"/>
        <end position="79"/>
    </location>
</feature>
<dbReference type="Gene3D" id="3.40.1440.10">
    <property type="entry name" value="GIY-YIG endonuclease"/>
    <property type="match status" value="1"/>
</dbReference>
<dbReference type="SUPFAM" id="SSF82771">
    <property type="entry name" value="GIY-YIG endonuclease"/>
    <property type="match status" value="1"/>
</dbReference>
<keyword evidence="3" id="KW-0540">Nuclease</keyword>
<keyword evidence="4" id="KW-1185">Reference proteome</keyword>
<dbReference type="OrthoDB" id="9807770at2"/>
<comment type="caution">
    <text evidence="3">The sequence shown here is derived from an EMBL/GenBank/DDBJ whole genome shotgun (WGS) entry which is preliminary data.</text>
</comment>
<dbReference type="GO" id="GO:0004519">
    <property type="term" value="F:endonuclease activity"/>
    <property type="evidence" value="ECO:0007669"/>
    <property type="project" value="UniProtKB-KW"/>
</dbReference>
<name>A0A2T1NEZ8_9FLAO</name>
<proteinExistence type="inferred from homology"/>
<dbReference type="AlphaFoldDB" id="A0A2T1NEZ8"/>
<accession>A0A2T1NEZ8</accession>
<evidence type="ECO:0000313" key="3">
    <source>
        <dbReference type="EMBL" id="PSG91018.1"/>
    </source>
</evidence>
<dbReference type="InterPro" id="IPR050190">
    <property type="entry name" value="UPF0213_domain"/>
</dbReference>
<sequence>MKPGFTYIMTNKTYTTLYVGVTSNIVKRVQQHKDKVNMKSFTARYNLNKLVYVEAFQSIGDAIAREKQLKAGSRAKKIALIVATNPDYTDLFDRAKEVYGDM</sequence>
<keyword evidence="3" id="KW-0378">Hydrolase</keyword>
<organism evidence="3 4">
    <name type="scientific">Mesoflavibacter zeaxanthinifaciens subsp. sabulilitoris</name>
    <dbReference type="NCBI Taxonomy" id="1520893"/>
    <lineage>
        <taxon>Bacteria</taxon>
        <taxon>Pseudomonadati</taxon>
        <taxon>Bacteroidota</taxon>
        <taxon>Flavobacteriia</taxon>
        <taxon>Flavobacteriales</taxon>
        <taxon>Flavobacteriaceae</taxon>
        <taxon>Mesoflavibacter</taxon>
    </lineage>
</organism>
<comment type="similarity">
    <text evidence="1">Belongs to the UPF0213 family.</text>
</comment>
<dbReference type="RefSeq" id="WP_106678431.1">
    <property type="nucleotide sequence ID" value="NZ_JACHWV010000007.1"/>
</dbReference>
<dbReference type="InterPro" id="IPR035901">
    <property type="entry name" value="GIY-YIG_endonuc_sf"/>
</dbReference>
<dbReference type="CDD" id="cd10448">
    <property type="entry name" value="GIY-YIG_unchar_3"/>
    <property type="match status" value="1"/>
</dbReference>
<dbReference type="PANTHER" id="PTHR34477:SF5">
    <property type="entry name" value="BSL5627 PROTEIN"/>
    <property type="match status" value="1"/>
</dbReference>
<gene>
    <name evidence="3" type="ORF">C7H61_07120</name>
</gene>
<dbReference type="Proteomes" id="UP000238430">
    <property type="component" value="Unassembled WGS sequence"/>
</dbReference>
<dbReference type="InterPro" id="IPR000305">
    <property type="entry name" value="GIY-YIG_endonuc"/>
</dbReference>
<protein>
    <submittedName>
        <fullName evidence="3">Endonuclease</fullName>
    </submittedName>
</protein>
<evidence type="ECO:0000259" key="2">
    <source>
        <dbReference type="PROSITE" id="PS50164"/>
    </source>
</evidence>
<dbReference type="Pfam" id="PF01541">
    <property type="entry name" value="GIY-YIG"/>
    <property type="match status" value="1"/>
</dbReference>